<organism evidence="2 3">
    <name type="scientific">Pelomonas cellulosilytica</name>
    <dbReference type="NCBI Taxonomy" id="2906762"/>
    <lineage>
        <taxon>Bacteria</taxon>
        <taxon>Pseudomonadati</taxon>
        <taxon>Pseudomonadota</taxon>
        <taxon>Betaproteobacteria</taxon>
        <taxon>Burkholderiales</taxon>
        <taxon>Sphaerotilaceae</taxon>
        <taxon>Roseateles</taxon>
    </lineage>
</organism>
<evidence type="ECO:0000313" key="2">
    <source>
        <dbReference type="EMBL" id="MCE4556115.1"/>
    </source>
</evidence>
<keyword evidence="3" id="KW-1185">Reference proteome</keyword>
<evidence type="ECO:0000256" key="1">
    <source>
        <dbReference type="ARBA" id="ARBA00022857"/>
    </source>
</evidence>
<dbReference type="EMBL" id="JAJTWU010000006">
    <property type="protein sequence ID" value="MCE4556115.1"/>
    <property type="molecule type" value="Genomic_DNA"/>
</dbReference>
<comment type="caution">
    <text evidence="2">The sequence shown here is derived from an EMBL/GenBank/DDBJ whole genome shotgun (WGS) entry which is preliminary data.</text>
</comment>
<reference evidence="2 3" key="1">
    <citation type="submission" date="2021-12" db="EMBL/GenBank/DDBJ databases">
        <title>Genome seq of P8.</title>
        <authorList>
            <person name="Seo T."/>
        </authorList>
    </citation>
    <scope>NUCLEOTIDE SEQUENCE [LARGE SCALE GENOMIC DNA]</scope>
    <source>
        <strain evidence="2 3">P8</strain>
    </source>
</reference>
<dbReference type="Pfam" id="PF05893">
    <property type="entry name" value="LuxC"/>
    <property type="match status" value="1"/>
</dbReference>
<protein>
    <recommendedName>
        <fullName evidence="4">Long-chain-fatty-acyl-CoA reductase</fullName>
    </recommendedName>
</protein>
<gene>
    <name evidence="2" type="ORF">LXT13_17100</name>
</gene>
<proteinExistence type="predicted"/>
<dbReference type="RefSeq" id="WP_233373155.1">
    <property type="nucleotide sequence ID" value="NZ_JAJTWU010000006.1"/>
</dbReference>
<dbReference type="Proteomes" id="UP001200741">
    <property type="component" value="Unassembled WGS sequence"/>
</dbReference>
<evidence type="ECO:0000313" key="3">
    <source>
        <dbReference type="Proteomes" id="UP001200741"/>
    </source>
</evidence>
<name>A0ABS8XWN8_9BURK</name>
<dbReference type="InterPro" id="IPR016161">
    <property type="entry name" value="Ald_DH/histidinol_DH"/>
</dbReference>
<sequence length="404" mass="43905">MSEPEVLLPTGGRLEDLAAAGNLPVFGEPQLAFAAALARALTQSADARAHPELVALGFWLRPAHLRALVDRQRARVEGAWLQPRGLCFHVAPGNVDTIFVYSWMLSLLCGNRSVIRLSSRDSEQTRCLLAQLAALLALPEWAEIASRVMVLRYGHDEAISAQLSAACDMRIIWGGDTAVRALRALPLPPTATELCFPDKFSVAVLDIAAVAALDDTALAQLAHRFTADAYSFGQMACSSPRLVLWHGGPAAARAVAARFWPAVERRVADFAHGLEAADAMNKRVAVDLLAMERPGVHVLPATRSEVQRVWLDAPAVLPEAHCGGGLFHEASFEQFAQLAPLWSRRVQTVSQFGLGAERWQAWLAEGPVGGIDRIVPVGRALDFDPVWDGQDLWTAFTRRIGWVA</sequence>
<accession>A0ABS8XWN8</accession>
<evidence type="ECO:0008006" key="4">
    <source>
        <dbReference type="Google" id="ProtNLM"/>
    </source>
</evidence>
<dbReference type="InterPro" id="IPR008670">
    <property type="entry name" value="CoA_reduct_LuxC"/>
</dbReference>
<keyword evidence="1" id="KW-0521">NADP</keyword>
<dbReference type="SUPFAM" id="SSF53720">
    <property type="entry name" value="ALDH-like"/>
    <property type="match status" value="1"/>
</dbReference>